<evidence type="ECO:0000313" key="3">
    <source>
        <dbReference type="Proteomes" id="UP000189941"/>
    </source>
</evidence>
<dbReference type="RefSeq" id="WP_078755076.1">
    <property type="nucleotide sequence ID" value="NZ_FUWO01000001.1"/>
</dbReference>
<dbReference type="AlphaFoldDB" id="A0A1T4JMY5"/>
<evidence type="ECO:0000256" key="1">
    <source>
        <dbReference type="SAM" id="Phobius"/>
    </source>
</evidence>
<feature type="transmembrane region" description="Helical" evidence="1">
    <location>
        <begin position="170"/>
        <end position="189"/>
    </location>
</feature>
<keyword evidence="1" id="KW-1133">Transmembrane helix</keyword>
<keyword evidence="3" id="KW-1185">Reference proteome</keyword>
<gene>
    <name evidence="2" type="ORF">SAMN02746011_00209</name>
</gene>
<organism evidence="2 3">
    <name type="scientific">Globicatella sulfidifaciens DSM 15739</name>
    <dbReference type="NCBI Taxonomy" id="1121925"/>
    <lineage>
        <taxon>Bacteria</taxon>
        <taxon>Bacillati</taxon>
        <taxon>Bacillota</taxon>
        <taxon>Bacilli</taxon>
        <taxon>Lactobacillales</taxon>
        <taxon>Aerococcaceae</taxon>
        <taxon>Globicatella</taxon>
    </lineage>
</organism>
<protein>
    <submittedName>
        <fullName evidence="2">Uncharacterized protein</fullName>
    </submittedName>
</protein>
<sequence>MNRKLTFSLLVVAVLSVIFVGFAKNQTNRPVHSKLSDNMIIYANVPPNRFRDKISSLNPTTTTGPCFTNLSEQQLMEKSKFNAEHLTANAINDEYLKFQGARVNLANEQIRIGTRDYSYKEMSNQAGTTSYTLSEGGDDVISPANLTLLIRQAQSEIKDRNQTIWSATRWGLALFIIMSVIGLLLLFNIESISEVLISLVIKDASPGPLVKLSVGVSAFILIATSLLVLFQAYQTIS</sequence>
<accession>A0A1T4JMY5</accession>
<proteinExistence type="predicted"/>
<feature type="transmembrane region" description="Helical" evidence="1">
    <location>
        <begin position="209"/>
        <end position="233"/>
    </location>
</feature>
<keyword evidence="1" id="KW-0812">Transmembrane</keyword>
<reference evidence="3" key="1">
    <citation type="submission" date="2017-02" db="EMBL/GenBank/DDBJ databases">
        <authorList>
            <person name="Varghese N."/>
            <person name="Submissions S."/>
        </authorList>
    </citation>
    <scope>NUCLEOTIDE SEQUENCE [LARGE SCALE GENOMIC DNA]</scope>
    <source>
        <strain evidence="3">DSM 15739</strain>
    </source>
</reference>
<evidence type="ECO:0000313" key="2">
    <source>
        <dbReference type="EMBL" id="SJZ31508.1"/>
    </source>
</evidence>
<dbReference type="Proteomes" id="UP000189941">
    <property type="component" value="Unassembled WGS sequence"/>
</dbReference>
<name>A0A1T4JMY5_9LACT</name>
<keyword evidence="1" id="KW-0472">Membrane</keyword>
<dbReference type="EMBL" id="FUWO01000001">
    <property type="protein sequence ID" value="SJZ31508.1"/>
    <property type="molecule type" value="Genomic_DNA"/>
</dbReference>